<keyword evidence="4" id="KW-1185">Reference proteome</keyword>
<dbReference type="HOGENOM" id="CLU_1488102_0_0_11"/>
<feature type="transmembrane region" description="Helical" evidence="1">
    <location>
        <begin position="115"/>
        <end position="136"/>
    </location>
</feature>
<gene>
    <name evidence="3" type="ordered locus">Shel_13900</name>
</gene>
<keyword evidence="1" id="KW-1133">Transmembrane helix</keyword>
<feature type="domain" description="Zinc-ribbon" evidence="2">
    <location>
        <begin position="7"/>
        <end position="27"/>
    </location>
</feature>
<dbReference type="RefSeq" id="WP_012798513.1">
    <property type="nucleotide sequence ID" value="NC_013165.1"/>
</dbReference>
<evidence type="ECO:0000256" key="1">
    <source>
        <dbReference type="SAM" id="Phobius"/>
    </source>
</evidence>
<dbReference type="KEGG" id="shi:Shel_13900"/>
<evidence type="ECO:0000313" key="3">
    <source>
        <dbReference type="EMBL" id="ACV22411.1"/>
    </source>
</evidence>
<evidence type="ECO:0000313" key="4">
    <source>
        <dbReference type="Proteomes" id="UP000002026"/>
    </source>
</evidence>
<evidence type="ECO:0000259" key="2">
    <source>
        <dbReference type="Pfam" id="PF13240"/>
    </source>
</evidence>
<organism evidence="3 4">
    <name type="scientific">Slackia heliotrinireducens (strain ATCC 29202 / DSM 20476 / NCTC 11029 / RHS 1)</name>
    <name type="common">Peptococcus heliotrinreducens</name>
    <dbReference type="NCBI Taxonomy" id="471855"/>
    <lineage>
        <taxon>Bacteria</taxon>
        <taxon>Bacillati</taxon>
        <taxon>Actinomycetota</taxon>
        <taxon>Coriobacteriia</taxon>
        <taxon>Eggerthellales</taxon>
        <taxon>Eggerthellaceae</taxon>
        <taxon>Slackia</taxon>
    </lineage>
</organism>
<keyword evidence="1" id="KW-0472">Membrane</keyword>
<dbReference type="Proteomes" id="UP000002026">
    <property type="component" value="Chromosome"/>
</dbReference>
<dbReference type="STRING" id="471855.Shel_13900"/>
<feature type="transmembrane region" description="Helical" evidence="1">
    <location>
        <begin position="148"/>
        <end position="176"/>
    </location>
</feature>
<name>C7N676_SLAHD</name>
<dbReference type="AlphaFoldDB" id="C7N676"/>
<accession>C7N676</accession>
<sequence length="181" mass="18907">MTSATKYCPECGRELPAEARFCTGCGTGFTTVAETPEPIVAPASEQQAAQNTSPEVTALSIELQRLSDLLESGSITQETYESSKAQALATFANARQQANASAAVQQAAAAPDTGGFGWAALGFFFPMVGLILYLVWKDDRPITAKAAGKGALIGVIVSVVLSVLLGILSAVLPLIIMNSYY</sequence>
<dbReference type="eggNOG" id="ENOG5032WXD">
    <property type="taxonomic scope" value="Bacteria"/>
</dbReference>
<dbReference type="EMBL" id="CP001684">
    <property type="protein sequence ID" value="ACV22411.1"/>
    <property type="molecule type" value="Genomic_DNA"/>
</dbReference>
<keyword evidence="1" id="KW-0812">Transmembrane</keyword>
<dbReference type="Pfam" id="PF13240">
    <property type="entry name" value="Zn_Ribbon_1"/>
    <property type="match status" value="1"/>
</dbReference>
<reference evidence="3 4" key="1">
    <citation type="journal article" date="2009" name="Stand. Genomic Sci.">
        <title>Complete genome sequence of Slackia heliotrinireducens type strain (RHS 1).</title>
        <authorList>
            <person name="Pukall R."/>
            <person name="Lapidus A."/>
            <person name="Nolan M."/>
            <person name="Copeland A."/>
            <person name="Glavina Del Rio T."/>
            <person name="Lucas S."/>
            <person name="Chen F."/>
            <person name="Tice H."/>
            <person name="Cheng J.F."/>
            <person name="Chertkov O."/>
            <person name="Bruce D."/>
            <person name="Goodwin L."/>
            <person name="Kuske C."/>
            <person name="Brettin T."/>
            <person name="Detter J.C."/>
            <person name="Han C."/>
            <person name="Pitluck S."/>
            <person name="Pati A."/>
            <person name="Mavrommatis K."/>
            <person name="Ivanova N."/>
            <person name="Ovchinnikova G."/>
            <person name="Chen A."/>
            <person name="Palaniappan K."/>
            <person name="Schneider S."/>
            <person name="Rohde M."/>
            <person name="Chain P."/>
            <person name="D'haeseleer P."/>
            <person name="Goker M."/>
            <person name="Bristow J."/>
            <person name="Eisen J.A."/>
            <person name="Markowitz V."/>
            <person name="Kyrpides N.C."/>
            <person name="Klenk H.P."/>
            <person name="Hugenholtz P."/>
        </authorList>
    </citation>
    <scope>NUCLEOTIDE SEQUENCE [LARGE SCALE GENOMIC DNA]</scope>
    <source>
        <strain evidence="4">ATCC 29202 / DSM 20476 / NCTC 11029 / RHS 1</strain>
    </source>
</reference>
<dbReference type="InterPro" id="IPR026870">
    <property type="entry name" value="Zinc_ribbon_dom"/>
</dbReference>
<proteinExistence type="predicted"/>
<protein>
    <recommendedName>
        <fullName evidence="2">Zinc-ribbon domain-containing protein</fullName>
    </recommendedName>
</protein>